<evidence type="ECO:0000313" key="1">
    <source>
        <dbReference type="EMBL" id="ATP55632.1"/>
    </source>
</evidence>
<dbReference type="SUPFAM" id="SSF160419">
    <property type="entry name" value="YdfO-like"/>
    <property type="match status" value="1"/>
</dbReference>
<reference evidence="1 2" key="1">
    <citation type="submission" date="2017-10" db="EMBL/GenBank/DDBJ databases">
        <title>Whole genome of Pedobacter ginsengisoli T01R-27 isolated from tomato rhizosphere.</title>
        <authorList>
            <person name="Weon H.-Y."/>
            <person name="Lee S.A."/>
            <person name="Sang M.K."/>
            <person name="Song J."/>
        </authorList>
    </citation>
    <scope>NUCLEOTIDE SEQUENCE [LARGE SCALE GENOMIC DNA]</scope>
    <source>
        <strain evidence="1 2">T01R-27</strain>
    </source>
</reference>
<keyword evidence="1" id="KW-0261">Viral envelope protein</keyword>
<dbReference type="EMBL" id="CP024091">
    <property type="protein sequence ID" value="ATP55632.1"/>
    <property type="molecule type" value="Genomic_DNA"/>
</dbReference>
<dbReference type="InterPro" id="IPR036696">
    <property type="entry name" value="YdfO-like_sf"/>
</dbReference>
<dbReference type="AlphaFoldDB" id="A0A2D1U1Y6"/>
<dbReference type="Proteomes" id="UP000223749">
    <property type="component" value="Chromosome"/>
</dbReference>
<dbReference type="Pfam" id="PF07166">
    <property type="entry name" value="DUF1398"/>
    <property type="match status" value="1"/>
</dbReference>
<keyword evidence="2" id="KW-1185">Reference proteome</keyword>
<organism evidence="1 2">
    <name type="scientific">Pedobacter ginsengisoli</name>
    <dbReference type="NCBI Taxonomy" id="363852"/>
    <lineage>
        <taxon>Bacteria</taxon>
        <taxon>Pseudomonadati</taxon>
        <taxon>Bacteroidota</taxon>
        <taxon>Sphingobacteriia</taxon>
        <taxon>Sphingobacteriales</taxon>
        <taxon>Sphingobacteriaceae</taxon>
        <taxon>Pedobacter</taxon>
    </lineage>
</organism>
<dbReference type="InterPro" id="IPR009833">
    <property type="entry name" value="DUF1398"/>
</dbReference>
<accession>A0A2D1U1Y6</accession>
<keyword evidence="1" id="KW-0946">Virion</keyword>
<proteinExistence type="predicted"/>
<evidence type="ECO:0000313" key="2">
    <source>
        <dbReference type="Proteomes" id="UP000223749"/>
    </source>
</evidence>
<dbReference type="OrthoDB" id="1550456at2"/>
<gene>
    <name evidence="1" type="ORF">CPT03_03690</name>
</gene>
<dbReference type="KEGG" id="pgs:CPT03_03690"/>
<name>A0A2D1U1Y6_9SPHI</name>
<dbReference type="Gene3D" id="3.30.1810.10">
    <property type="entry name" value="YdfO-like"/>
    <property type="match status" value="1"/>
</dbReference>
<dbReference type="RefSeq" id="WP_099437578.1">
    <property type="nucleotide sequence ID" value="NZ_CP024091.1"/>
</dbReference>
<protein>
    <submittedName>
        <fullName evidence="1">Phage envelope protein</fullName>
    </submittedName>
</protein>
<sequence length="137" mass="15644">MSEYDSANRFTVKQIETAHQKVKSGADFPAYIREIIALGVKSFETFVIDSHTDYYGDNGYLVTSDPQYTSLRIAGKSDSERFKSYLKDHQKGGSDYFTFCMQCAETGIEKWIVCTEKMTCTYYDYLGEEVLVETIPS</sequence>